<gene>
    <name evidence="5" type="ORF">CAEBREN_30769</name>
</gene>
<evidence type="ECO:0000313" key="5">
    <source>
        <dbReference type="EMBL" id="EGT60055.1"/>
    </source>
</evidence>
<feature type="chain" id="PRO_5003406996" description="BRCT domain-containing protein" evidence="3">
    <location>
        <begin position="21"/>
        <end position="1058"/>
    </location>
</feature>
<dbReference type="SUPFAM" id="SSF52113">
    <property type="entry name" value="BRCT domain"/>
    <property type="match status" value="1"/>
</dbReference>
<dbReference type="InterPro" id="IPR036420">
    <property type="entry name" value="BRCT_dom_sf"/>
</dbReference>
<keyword evidence="6" id="KW-1185">Reference proteome</keyword>
<keyword evidence="2" id="KW-0812">Transmembrane</keyword>
<dbReference type="SMART" id="SM00248">
    <property type="entry name" value="ANK"/>
    <property type="match status" value="2"/>
</dbReference>
<dbReference type="EMBL" id="GL380732">
    <property type="protein sequence ID" value="EGT60055.1"/>
    <property type="molecule type" value="Genomic_DNA"/>
</dbReference>
<evidence type="ECO:0000313" key="6">
    <source>
        <dbReference type="Proteomes" id="UP000008068"/>
    </source>
</evidence>
<evidence type="ECO:0000256" key="2">
    <source>
        <dbReference type="SAM" id="Phobius"/>
    </source>
</evidence>
<dbReference type="InterPro" id="IPR002110">
    <property type="entry name" value="Ankyrin_rpt"/>
</dbReference>
<keyword evidence="1" id="KW-0040">ANK repeat</keyword>
<evidence type="ECO:0000256" key="3">
    <source>
        <dbReference type="SAM" id="SignalP"/>
    </source>
</evidence>
<reference evidence="6" key="1">
    <citation type="submission" date="2011-07" db="EMBL/GenBank/DDBJ databases">
        <authorList>
            <consortium name="Caenorhabditis brenneri Sequencing and Analysis Consortium"/>
            <person name="Wilson R.K."/>
        </authorList>
    </citation>
    <scope>NUCLEOTIDE SEQUENCE [LARGE SCALE GENOMIC DNA]</scope>
    <source>
        <strain evidence="6">PB2801</strain>
    </source>
</reference>
<dbReference type="InterPro" id="IPR053345">
    <property type="entry name" value="Ankyrin_repeat-containing"/>
</dbReference>
<name>G0PJP8_CAEBE</name>
<dbReference type="STRING" id="135651.G0PJP8"/>
<dbReference type="PROSITE" id="PS50297">
    <property type="entry name" value="ANK_REP_REGION"/>
    <property type="match status" value="1"/>
</dbReference>
<dbReference type="InParanoid" id="G0PJP8"/>
<dbReference type="SMART" id="SM00292">
    <property type="entry name" value="BRCT"/>
    <property type="match status" value="1"/>
</dbReference>
<feature type="repeat" description="ANK" evidence="1">
    <location>
        <begin position="799"/>
        <end position="831"/>
    </location>
</feature>
<dbReference type="InterPro" id="IPR003125">
    <property type="entry name" value="WSN"/>
</dbReference>
<keyword evidence="2" id="KW-1133">Transmembrane helix</keyword>
<dbReference type="Pfam" id="PF02206">
    <property type="entry name" value="WSN"/>
    <property type="match status" value="1"/>
</dbReference>
<keyword evidence="3" id="KW-0732">Signal</keyword>
<keyword evidence="2" id="KW-0472">Membrane</keyword>
<dbReference type="OrthoDB" id="2157354at2759"/>
<dbReference type="PANTHER" id="PTHR22956:SF14">
    <property type="entry name" value="BRCT DOMAIN-CONTAINING PROTEIN"/>
    <property type="match status" value="1"/>
</dbReference>
<protein>
    <recommendedName>
        <fullName evidence="4">BRCT domain-containing protein</fullName>
    </recommendedName>
</protein>
<dbReference type="SMART" id="SM00453">
    <property type="entry name" value="WSN"/>
    <property type="match status" value="1"/>
</dbReference>
<dbReference type="HOGENOM" id="CLU_002600_0_0_1"/>
<dbReference type="AlphaFoldDB" id="G0PJP8"/>
<dbReference type="InterPro" id="IPR036770">
    <property type="entry name" value="Ankyrin_rpt-contain_sf"/>
</dbReference>
<dbReference type="Gene3D" id="1.25.40.20">
    <property type="entry name" value="Ankyrin repeat-containing domain"/>
    <property type="match status" value="1"/>
</dbReference>
<evidence type="ECO:0000259" key="4">
    <source>
        <dbReference type="PROSITE" id="PS50172"/>
    </source>
</evidence>
<dbReference type="SUPFAM" id="SSF48403">
    <property type="entry name" value="Ankyrin repeat"/>
    <property type="match status" value="1"/>
</dbReference>
<dbReference type="Gene3D" id="3.40.50.10190">
    <property type="entry name" value="BRCT domain"/>
    <property type="match status" value="1"/>
</dbReference>
<sequence>MRILFVIFVALIAFQTFTDAQKSENSSLERLTEDFRVLSRVSNAISLRASAVQKTLQSRFVVSEFLNIAEKQFSDLVNIDTEPSISMLKKLMEKVKTFSTASLSTTESLRETEDRMKSVSDWMEDEEIGTELNYDEFGTKVDELMTKTTSLNLKCESQYRLSAVLSGRRLKKKLITVKNYIDGINSFLDCRKQIKELNSNIENLGFWDVLYKHVTPMEVVKLLGETLRKLKEEFTKFKEDLKISKELWRTKNETRYLASQIRDAFKAHKDHSTNNEPLLPTSTVGFLEPSEMLEVKNDLETKFFKKFFVQNSGNHFQRLKDWLTPFYASSEVIQDLNKLWIEFDQVKLDQRNVLMRVSEKLEAFETFLEDLVPDSIDRSLPILDKCTKDSESNYEQSMTAFLKQEQHIERLKSKFLELQETIYSFGGMQQNSNFTLKECFEEVLDHLRSTDIPPEERVPQKIIRQTNFLFRNCAGRNQQHVGLAYIKSVLSIVENQMFNSENRPKRSPEEPGSFDEYPENSAEDLGVSVLALLDLITVRNNREELLKIEEFHEEMKSDMKREGLNGFLDPSYKIKSLLNQADKVDSDSKKLLKTGDLKKMARIFEEVSAITGIVQDKHHLTHLIHEYGEEGKNEFEVKQLKLLQSTPLNFALYTSRLKDGENAVINIIEYFDQVFGRVKKRETRVIYASPLFIVGLCMGTGFLLVIGGLMIYGCTANGRAKYQNLYLYYFGKQADFEKRWRYSSFADEQDGKNTLLDAVREVNKTNLIAAVKKGAYINAFNSGLFLLLKLQILILIADFGNTALHAATKGPYPELVEILIRHGADRSLLNVKNRIPEQMIPTKYEGLSPDKVEKYDKIKNIFKKYQKKKFKKSVPLKFPSTSFHIFIEDRTNNELTNRFNDAFESITSIEVSPTTTHLVVKTNPDGILETDRLDLLFWIFYGAIIVKESWMSDCLEDMRLINKDYNYLVEKVKYKGIIYNTVLQWSNAMAKSEIPYLYGVYVAVVMNEYANMQPLTSLVLCQGGIFLDEFPVKKNYRVGSRPYLHANLGPLFIIHDGK</sequence>
<dbReference type="InterPro" id="IPR001357">
    <property type="entry name" value="BRCT_dom"/>
</dbReference>
<feature type="transmembrane region" description="Helical" evidence="2">
    <location>
        <begin position="687"/>
        <end position="712"/>
    </location>
</feature>
<dbReference type="Pfam" id="PF00023">
    <property type="entry name" value="Ank"/>
    <property type="match status" value="1"/>
</dbReference>
<dbReference type="PROSITE" id="PS50172">
    <property type="entry name" value="BRCT"/>
    <property type="match status" value="1"/>
</dbReference>
<evidence type="ECO:0000256" key="1">
    <source>
        <dbReference type="PROSITE-ProRule" id="PRU00023"/>
    </source>
</evidence>
<feature type="domain" description="BRCT" evidence="4">
    <location>
        <begin position="910"/>
        <end position="968"/>
    </location>
</feature>
<dbReference type="PROSITE" id="PS50088">
    <property type="entry name" value="ANK_REPEAT"/>
    <property type="match status" value="1"/>
</dbReference>
<dbReference type="eggNOG" id="KOG4177">
    <property type="taxonomic scope" value="Eukaryota"/>
</dbReference>
<dbReference type="Proteomes" id="UP000008068">
    <property type="component" value="Unassembled WGS sequence"/>
</dbReference>
<proteinExistence type="predicted"/>
<organism evidence="6">
    <name type="scientific">Caenorhabditis brenneri</name>
    <name type="common">Nematode worm</name>
    <dbReference type="NCBI Taxonomy" id="135651"/>
    <lineage>
        <taxon>Eukaryota</taxon>
        <taxon>Metazoa</taxon>
        <taxon>Ecdysozoa</taxon>
        <taxon>Nematoda</taxon>
        <taxon>Chromadorea</taxon>
        <taxon>Rhabditida</taxon>
        <taxon>Rhabditina</taxon>
        <taxon>Rhabditomorpha</taxon>
        <taxon>Rhabditoidea</taxon>
        <taxon>Rhabditidae</taxon>
        <taxon>Peloderinae</taxon>
        <taxon>Caenorhabditis</taxon>
    </lineage>
</organism>
<feature type="signal peptide" evidence="3">
    <location>
        <begin position="1"/>
        <end position="20"/>
    </location>
</feature>
<dbReference type="PANTHER" id="PTHR22956">
    <property type="entry name" value="ANKYRIN REPEAT-CONTAINING PROTEIN F37A4.4-RELATED-RELATED"/>
    <property type="match status" value="1"/>
</dbReference>
<feature type="non-terminal residue" evidence="5">
    <location>
        <position position="1058"/>
    </location>
</feature>
<dbReference type="Pfam" id="PF00533">
    <property type="entry name" value="BRCT"/>
    <property type="match status" value="1"/>
</dbReference>
<accession>G0PJP8</accession>